<dbReference type="Gene3D" id="3.30.1330.40">
    <property type="entry name" value="RutC-like"/>
    <property type="match status" value="1"/>
</dbReference>
<dbReference type="STRING" id="1121881.SAMN02745225_00336"/>
<dbReference type="InterPro" id="IPR013813">
    <property type="entry name" value="Endoribo_LPSP/chorism_mut-like"/>
</dbReference>
<dbReference type="CDD" id="cd02199">
    <property type="entry name" value="YjgF_YER057c_UK114_like_1"/>
    <property type="match status" value="1"/>
</dbReference>
<keyword evidence="3" id="KW-1185">Reference proteome</keyword>
<dbReference type="Pfam" id="PF14588">
    <property type="entry name" value="YjgF_endoribonc"/>
    <property type="match status" value="1"/>
</dbReference>
<feature type="domain" description="Endoribonuclease L-PSP/chorismate mutase-like" evidence="1">
    <location>
        <begin position="38"/>
        <end position="174"/>
    </location>
</feature>
<evidence type="ECO:0000259" key="1">
    <source>
        <dbReference type="Pfam" id="PF14588"/>
    </source>
</evidence>
<dbReference type="Proteomes" id="UP000184295">
    <property type="component" value="Unassembled WGS sequence"/>
</dbReference>
<evidence type="ECO:0000313" key="2">
    <source>
        <dbReference type="EMBL" id="SHE34509.1"/>
    </source>
</evidence>
<proteinExistence type="predicted"/>
<dbReference type="PANTHER" id="PTHR43760">
    <property type="entry name" value="ENDORIBONUCLEASE-RELATED"/>
    <property type="match status" value="1"/>
</dbReference>
<dbReference type="PANTHER" id="PTHR43760:SF1">
    <property type="entry name" value="ENDORIBONUCLEASE L-PSP_CHORISMATE MUTASE-LIKE DOMAIN-CONTAINING PROTEIN"/>
    <property type="match status" value="1"/>
</dbReference>
<accession>A0A1M4SQP8</accession>
<protein>
    <submittedName>
        <fullName evidence="2">Enamine deaminase RidA, house cleaning of reactive enamine intermediates, YjgF/YER057c/UK114 family</fullName>
    </submittedName>
</protein>
<sequence>MSLSQNYDDFPVLITRSDISSASLKCMTNDPYRAIEELGLKLPTPTSPKGSYVPMRLQGNIAYLSGALPIDPEGALYAPGVVGNTVSESEAAKAAQLCALNLIARLHSDLGSLTKVKNWIKLTGFVASTATFTQQPLVINGASDFIVQVFGETGRHARSAVGVSSLPLGSSVEVEAIVEVDL</sequence>
<evidence type="ECO:0000313" key="3">
    <source>
        <dbReference type="Proteomes" id="UP000184295"/>
    </source>
</evidence>
<dbReference type="InterPro" id="IPR035959">
    <property type="entry name" value="RutC-like_sf"/>
</dbReference>
<dbReference type="SUPFAM" id="SSF55298">
    <property type="entry name" value="YjgF-like"/>
    <property type="match status" value="1"/>
</dbReference>
<organism evidence="2 3">
    <name type="scientific">Ferrithrix thermotolerans DSM 19514</name>
    <dbReference type="NCBI Taxonomy" id="1121881"/>
    <lineage>
        <taxon>Bacteria</taxon>
        <taxon>Bacillati</taxon>
        <taxon>Actinomycetota</taxon>
        <taxon>Acidimicrobiia</taxon>
        <taxon>Acidimicrobiales</taxon>
        <taxon>Acidimicrobiaceae</taxon>
        <taxon>Ferrithrix</taxon>
    </lineage>
</organism>
<dbReference type="AlphaFoldDB" id="A0A1M4SQP8"/>
<name>A0A1M4SQP8_9ACTN</name>
<gene>
    <name evidence="2" type="ORF">SAMN02745225_00336</name>
</gene>
<dbReference type="EMBL" id="FQUL01000003">
    <property type="protein sequence ID" value="SHE34509.1"/>
    <property type="molecule type" value="Genomic_DNA"/>
</dbReference>
<reference evidence="3" key="1">
    <citation type="submission" date="2016-11" db="EMBL/GenBank/DDBJ databases">
        <authorList>
            <person name="Varghese N."/>
            <person name="Submissions S."/>
        </authorList>
    </citation>
    <scope>NUCLEOTIDE SEQUENCE [LARGE SCALE GENOMIC DNA]</scope>
    <source>
        <strain evidence="3">DSM 19514</strain>
    </source>
</reference>